<evidence type="ECO:0000313" key="18">
    <source>
        <dbReference type="Proteomes" id="UP000289738"/>
    </source>
</evidence>
<dbReference type="SUPFAM" id="SSF53448">
    <property type="entry name" value="Nucleotide-diphospho-sugar transferases"/>
    <property type="match status" value="1"/>
</dbReference>
<evidence type="ECO:0000256" key="1">
    <source>
        <dbReference type="ARBA" id="ARBA00000956"/>
    </source>
</evidence>
<evidence type="ECO:0000256" key="11">
    <source>
        <dbReference type="ARBA" id="ARBA00022840"/>
    </source>
</evidence>
<keyword evidence="11" id="KW-0067">ATP-binding</keyword>
<dbReference type="InterPro" id="IPR011831">
    <property type="entry name" value="ADP-Glc_PPase"/>
</dbReference>
<dbReference type="GO" id="GO:0005978">
    <property type="term" value="P:glycogen biosynthetic process"/>
    <property type="evidence" value="ECO:0007669"/>
    <property type="project" value="InterPro"/>
</dbReference>
<sequence>MKTDNKGMVISFSEKPKGEDLKAMQVDTTLLRLSWEEAEKKPYIASMGVYVFKKDLLFNLLRWRFATANDFGLEVIPACASEFCIKIVDSIVSHG</sequence>
<evidence type="ECO:0000256" key="4">
    <source>
        <dbReference type="ARBA" id="ARBA00010443"/>
    </source>
</evidence>
<comment type="pathway">
    <text evidence="3">Glycan biosynthesis; starch biosynthesis.</text>
</comment>
<evidence type="ECO:0000256" key="13">
    <source>
        <dbReference type="ARBA" id="ARBA00030645"/>
    </source>
</evidence>
<evidence type="ECO:0000256" key="7">
    <source>
        <dbReference type="ARBA" id="ARBA00022533"/>
    </source>
</evidence>
<dbReference type="PANTHER" id="PTHR43523:SF12">
    <property type="entry name" value="GLUCOSE-1-PHOSPHATE ADENYLYLTRANSFERASE LARGE SUBUNIT 1, CHLOROPLASTIC-RELATED"/>
    <property type="match status" value="1"/>
</dbReference>
<keyword evidence="8" id="KW-0808">Transferase</keyword>
<gene>
    <name evidence="17" type="ORF">Ahy_A08g038129</name>
</gene>
<dbReference type="Proteomes" id="UP000289738">
    <property type="component" value="Chromosome A08"/>
</dbReference>
<reference evidence="17 18" key="1">
    <citation type="submission" date="2019-01" db="EMBL/GenBank/DDBJ databases">
        <title>Sequencing of cultivated peanut Arachis hypogaea provides insights into genome evolution and oil improvement.</title>
        <authorList>
            <person name="Chen X."/>
        </authorList>
    </citation>
    <scope>NUCLEOTIDE SEQUENCE [LARGE SCALE GENOMIC DNA]</scope>
    <source>
        <strain evidence="18">cv. Fuhuasheng</strain>
        <tissue evidence="17">Leaves</tissue>
    </source>
</reference>
<dbReference type="InterPro" id="IPR005836">
    <property type="entry name" value="ADP_Glu_pyroP_CS"/>
</dbReference>
<dbReference type="PROSITE" id="PS00810">
    <property type="entry name" value="ADP_GLC_PYROPHOSPH_3"/>
    <property type="match status" value="1"/>
</dbReference>
<comment type="catalytic activity">
    <reaction evidence="1">
        <text>alpha-D-glucose 1-phosphate + ATP + H(+) = ADP-alpha-D-glucose + diphosphate</text>
        <dbReference type="Rhea" id="RHEA:12120"/>
        <dbReference type="ChEBI" id="CHEBI:15378"/>
        <dbReference type="ChEBI" id="CHEBI:30616"/>
        <dbReference type="ChEBI" id="CHEBI:33019"/>
        <dbReference type="ChEBI" id="CHEBI:57498"/>
        <dbReference type="ChEBI" id="CHEBI:58601"/>
        <dbReference type="EC" id="2.7.7.27"/>
    </reaction>
</comment>
<evidence type="ECO:0000256" key="9">
    <source>
        <dbReference type="ARBA" id="ARBA00022695"/>
    </source>
</evidence>
<name>A0A445BSN5_ARAHY</name>
<comment type="similarity">
    <text evidence="4">Belongs to the bacterial/plant glucose-1-phosphate adenylyltransferase family.</text>
</comment>
<evidence type="ECO:0000256" key="6">
    <source>
        <dbReference type="ARBA" id="ARBA00012460"/>
    </source>
</evidence>
<evidence type="ECO:0000256" key="14">
    <source>
        <dbReference type="ARBA" id="ARBA00030817"/>
    </source>
</evidence>
<dbReference type="GO" id="GO:0005524">
    <property type="term" value="F:ATP binding"/>
    <property type="evidence" value="ECO:0007669"/>
    <property type="project" value="UniProtKB-KW"/>
</dbReference>
<keyword evidence="12" id="KW-0750">Starch biosynthesis</keyword>
<dbReference type="InterPro" id="IPR029044">
    <property type="entry name" value="Nucleotide-diphossugar_trans"/>
</dbReference>
<comment type="subunit">
    <text evidence="5">Heterotetramer.</text>
</comment>
<dbReference type="InterPro" id="IPR005835">
    <property type="entry name" value="NTP_transferase_dom"/>
</dbReference>
<dbReference type="PANTHER" id="PTHR43523">
    <property type="entry name" value="GLUCOSE-1-PHOSPHATE ADENYLYLTRANSFERASE-RELATED"/>
    <property type="match status" value="1"/>
</dbReference>
<dbReference type="EMBL" id="SDMP01000008">
    <property type="protein sequence ID" value="RYR41720.1"/>
    <property type="molecule type" value="Genomic_DNA"/>
</dbReference>
<keyword evidence="7" id="KW-0021">Allosteric enzyme</keyword>
<feature type="domain" description="Nucleotidyl transferase" evidence="16">
    <location>
        <begin position="1"/>
        <end position="80"/>
    </location>
</feature>
<dbReference type="STRING" id="3818.A0A445BSN5"/>
<evidence type="ECO:0000256" key="12">
    <source>
        <dbReference type="ARBA" id="ARBA00022922"/>
    </source>
</evidence>
<evidence type="ECO:0000259" key="16">
    <source>
        <dbReference type="Pfam" id="PF00483"/>
    </source>
</evidence>
<keyword evidence="10" id="KW-0547">Nucleotide-binding</keyword>
<dbReference type="EC" id="2.7.7.27" evidence="6"/>
<evidence type="ECO:0000313" key="17">
    <source>
        <dbReference type="EMBL" id="RYR41720.1"/>
    </source>
</evidence>
<proteinExistence type="inferred from homology"/>
<organism evidence="17 18">
    <name type="scientific">Arachis hypogaea</name>
    <name type="common">Peanut</name>
    <dbReference type="NCBI Taxonomy" id="3818"/>
    <lineage>
        <taxon>Eukaryota</taxon>
        <taxon>Viridiplantae</taxon>
        <taxon>Streptophyta</taxon>
        <taxon>Embryophyta</taxon>
        <taxon>Tracheophyta</taxon>
        <taxon>Spermatophyta</taxon>
        <taxon>Magnoliopsida</taxon>
        <taxon>eudicotyledons</taxon>
        <taxon>Gunneridae</taxon>
        <taxon>Pentapetalae</taxon>
        <taxon>rosids</taxon>
        <taxon>fabids</taxon>
        <taxon>Fabales</taxon>
        <taxon>Fabaceae</taxon>
        <taxon>Papilionoideae</taxon>
        <taxon>50 kb inversion clade</taxon>
        <taxon>dalbergioids sensu lato</taxon>
        <taxon>Dalbergieae</taxon>
        <taxon>Pterocarpus clade</taxon>
        <taxon>Arachis</taxon>
    </lineage>
</organism>
<comment type="caution">
    <text evidence="17">The sequence shown here is derived from an EMBL/GenBank/DDBJ whole genome shotgun (WGS) entry which is preliminary data.</text>
</comment>
<evidence type="ECO:0000256" key="2">
    <source>
        <dbReference type="ARBA" id="ARBA00002231"/>
    </source>
</evidence>
<dbReference type="GO" id="GO:0008878">
    <property type="term" value="F:glucose-1-phosphate adenylyltransferase activity"/>
    <property type="evidence" value="ECO:0007669"/>
    <property type="project" value="UniProtKB-EC"/>
</dbReference>
<keyword evidence="9" id="KW-0548">Nucleotidyltransferase</keyword>
<evidence type="ECO:0000256" key="5">
    <source>
        <dbReference type="ARBA" id="ARBA00011680"/>
    </source>
</evidence>
<dbReference type="AlphaFoldDB" id="A0A445BSN5"/>
<evidence type="ECO:0000256" key="3">
    <source>
        <dbReference type="ARBA" id="ARBA00004727"/>
    </source>
</evidence>
<dbReference type="Gene3D" id="3.90.550.10">
    <property type="entry name" value="Spore Coat Polysaccharide Biosynthesis Protein SpsA, Chain A"/>
    <property type="match status" value="1"/>
</dbReference>
<evidence type="ECO:0000256" key="15">
    <source>
        <dbReference type="ARBA" id="ARBA00032494"/>
    </source>
</evidence>
<comment type="function">
    <text evidence="2">This protein plays a role in synthesis of starch. It catalyzes the synthesis of the activated glycosyl donor, ADP-glucose from Glc-1-P and ATP.</text>
</comment>
<evidence type="ECO:0000256" key="10">
    <source>
        <dbReference type="ARBA" id="ARBA00022741"/>
    </source>
</evidence>
<dbReference type="GO" id="GO:0019252">
    <property type="term" value="P:starch biosynthetic process"/>
    <property type="evidence" value="ECO:0007669"/>
    <property type="project" value="UniProtKB-KW"/>
</dbReference>
<protein>
    <recommendedName>
        <fullName evidence="6">glucose-1-phosphate adenylyltransferase</fullName>
        <ecNumber evidence="6">2.7.7.27</ecNumber>
    </recommendedName>
    <alternativeName>
        <fullName evidence="15">ADP-glucose pyrophosphorylase</fullName>
    </alternativeName>
    <alternativeName>
        <fullName evidence="14">ADP-glucose synthase</fullName>
    </alternativeName>
    <alternativeName>
        <fullName evidence="13">Alpha-D-glucose-1-phosphate adenyl transferase</fullName>
    </alternativeName>
</protein>
<dbReference type="OrthoDB" id="1686624at2759"/>
<accession>A0A445BSN5</accession>
<evidence type="ECO:0000256" key="8">
    <source>
        <dbReference type="ARBA" id="ARBA00022679"/>
    </source>
</evidence>
<dbReference type="Pfam" id="PF00483">
    <property type="entry name" value="NTP_transferase"/>
    <property type="match status" value="1"/>
</dbReference>
<keyword evidence="18" id="KW-1185">Reference proteome</keyword>